<feature type="region of interest" description="Disordered" evidence="2">
    <location>
        <begin position="353"/>
        <end position="376"/>
    </location>
</feature>
<reference evidence="3 4" key="2">
    <citation type="journal article" date="2013" name="IMA Fungus">
        <title>IMA Genome-F 1: Ceratocystis fimbriata: Draft nuclear genome sequence for the plant pathogen, Ceratocystis fimbriata.</title>
        <authorList>
            <person name="Wilken P.M."/>
            <person name="Steenkamp E.T."/>
            <person name="Wingfield M.J."/>
            <person name="de Beer Z.W."/>
            <person name="Wingfield B.D."/>
        </authorList>
    </citation>
    <scope>NUCLEOTIDE SEQUENCE [LARGE SCALE GENOMIC DNA]</scope>
    <source>
        <strain evidence="3 4">CBS 114723</strain>
    </source>
</reference>
<dbReference type="AlphaFoldDB" id="A0A2C5X894"/>
<proteinExistence type="predicted"/>
<feature type="region of interest" description="Disordered" evidence="2">
    <location>
        <begin position="390"/>
        <end position="529"/>
    </location>
</feature>
<feature type="compositionally biased region" description="Low complexity" evidence="2">
    <location>
        <begin position="17"/>
        <end position="40"/>
    </location>
</feature>
<dbReference type="GO" id="GO:0000329">
    <property type="term" value="C:fungal-type vacuole membrane"/>
    <property type="evidence" value="ECO:0007669"/>
    <property type="project" value="InterPro"/>
</dbReference>
<reference evidence="3 4" key="1">
    <citation type="journal article" date="2013" name="Fungal Biol.">
        <title>Analysis of microsatellite markers in the genome of the plant pathogen Ceratocystis fimbriata.</title>
        <authorList>
            <person name="Simpson M.C."/>
            <person name="Wilken P.M."/>
            <person name="Coetzee M.P."/>
            <person name="Wingfield M.J."/>
            <person name="Wingfield B.D."/>
        </authorList>
    </citation>
    <scope>NUCLEOTIDE SEQUENCE [LARGE SCALE GENOMIC DNA]</scope>
    <source>
        <strain evidence="3 4">CBS 114723</strain>
    </source>
</reference>
<feature type="compositionally biased region" description="Polar residues" evidence="2">
    <location>
        <begin position="465"/>
        <end position="474"/>
    </location>
</feature>
<dbReference type="PANTHER" id="PTHR38407">
    <property type="entry name" value="PROTEIN IVY1"/>
    <property type="match status" value="1"/>
</dbReference>
<evidence type="ECO:0000256" key="2">
    <source>
        <dbReference type="SAM" id="MobiDB-lite"/>
    </source>
</evidence>
<comment type="caution">
    <text evidence="3">The sequence shown here is derived from an EMBL/GenBank/DDBJ whole genome shotgun (WGS) entry which is preliminary data.</text>
</comment>
<feature type="compositionally biased region" description="Basic and acidic residues" evidence="2">
    <location>
        <begin position="501"/>
        <end position="512"/>
    </location>
</feature>
<accession>A0A2C5X894</accession>
<protein>
    <submittedName>
        <fullName evidence="3">Protein IVY1</fullName>
    </submittedName>
</protein>
<evidence type="ECO:0000256" key="1">
    <source>
        <dbReference type="SAM" id="Coils"/>
    </source>
</evidence>
<feature type="region of interest" description="Disordered" evidence="2">
    <location>
        <begin position="1"/>
        <end position="52"/>
    </location>
</feature>
<evidence type="ECO:0000313" key="3">
    <source>
        <dbReference type="EMBL" id="PHH54087.1"/>
    </source>
</evidence>
<organism evidence="3 4">
    <name type="scientific">Ceratocystis fimbriata CBS 114723</name>
    <dbReference type="NCBI Taxonomy" id="1035309"/>
    <lineage>
        <taxon>Eukaryota</taxon>
        <taxon>Fungi</taxon>
        <taxon>Dikarya</taxon>
        <taxon>Ascomycota</taxon>
        <taxon>Pezizomycotina</taxon>
        <taxon>Sordariomycetes</taxon>
        <taxon>Hypocreomycetidae</taxon>
        <taxon>Microascales</taxon>
        <taxon>Ceratocystidaceae</taxon>
        <taxon>Ceratocystis</taxon>
    </lineage>
</organism>
<dbReference type="InterPro" id="IPR027267">
    <property type="entry name" value="AH/BAR_dom_sf"/>
</dbReference>
<keyword evidence="4" id="KW-1185">Reference proteome</keyword>
<evidence type="ECO:0000313" key="4">
    <source>
        <dbReference type="Proteomes" id="UP000222788"/>
    </source>
</evidence>
<feature type="compositionally biased region" description="Polar residues" evidence="2">
    <location>
        <begin position="520"/>
        <end position="529"/>
    </location>
</feature>
<dbReference type="OrthoDB" id="5594612at2759"/>
<dbReference type="PANTHER" id="PTHR38407:SF1">
    <property type="entry name" value="PROTEIN IVY1"/>
    <property type="match status" value="1"/>
</dbReference>
<dbReference type="GO" id="GO:0005543">
    <property type="term" value="F:phospholipid binding"/>
    <property type="evidence" value="ECO:0007669"/>
    <property type="project" value="InterPro"/>
</dbReference>
<dbReference type="EMBL" id="APWK03000032">
    <property type="protein sequence ID" value="PHH54087.1"/>
    <property type="molecule type" value="Genomic_DNA"/>
</dbReference>
<name>A0A2C5X894_9PEZI</name>
<dbReference type="STRING" id="1035309.A0A2C5X894"/>
<sequence length="529" mass="54879">MAPYSCSSTPTGPRPSTPLSASVSSSDVPSSPAYSVASTARPPSQYTVPVPQPARPVQSILTKADLAQSQDAYGDLLTTAKSYRVALATLSSSASAFGAALESCARLKEARADAVNAVPASSAAAAVTKGTCTADLLLSAAGVHQLIANHQQILSETVYRSFEVPLLHELDKWRRDVEEEEAIYQRAVAQQSREIRRLEKEGLKLHKQRRRHVSAFRAHLVQLTDKLDGLTALHGAHATTLLRDSQHTSATILDAACSLVRAEVDIFEGLARKGWSGGGLEDLLEKGVDLFAPDDDALRGTLADAGGVLLGASNSSASLLSTAAAAASSSSTGTSGGDAKLFSILPPMSILADDHERTGSGAGGHNHTHSHSHSLLDGTYSSLAGLSHSDSLAPSTGRTSPGADSFMGGAEFNRSRGVRPFSPVPIRRHEAGNTPDGLGPLAGSPMTAGAMGETEAEAEVEKAHSSSGNNSNAMGENADGSFSRPASPDCSEGSSTPRNRLIQEELENHRTEGEEDMSGAVSTDSAAGS</sequence>
<feature type="compositionally biased region" description="Polar residues" evidence="2">
    <location>
        <begin position="390"/>
        <end position="399"/>
    </location>
</feature>
<gene>
    <name evidence="3" type="primary">IVY1</name>
    <name evidence="3" type="ORF">CFIMG_008038RA00001</name>
</gene>
<feature type="compositionally biased region" description="Low complexity" evidence="2">
    <location>
        <begin position="1"/>
        <end position="11"/>
    </location>
</feature>
<dbReference type="GO" id="GO:0042144">
    <property type="term" value="P:vacuole fusion, non-autophagic"/>
    <property type="evidence" value="ECO:0007669"/>
    <property type="project" value="InterPro"/>
</dbReference>
<keyword evidence="1" id="KW-0175">Coiled coil</keyword>
<dbReference type="InterPro" id="IPR037470">
    <property type="entry name" value="IVY1"/>
</dbReference>
<dbReference type="Gene3D" id="1.20.1270.60">
    <property type="entry name" value="Arfaptin homology (AH) domain/BAR domain"/>
    <property type="match status" value="1"/>
</dbReference>
<feature type="coiled-coil region" evidence="1">
    <location>
        <begin position="170"/>
        <end position="208"/>
    </location>
</feature>
<dbReference type="Proteomes" id="UP000222788">
    <property type="component" value="Unassembled WGS sequence"/>
</dbReference>